<evidence type="ECO:0000313" key="5">
    <source>
        <dbReference type="Proteomes" id="UP001150266"/>
    </source>
</evidence>
<sequence>MSSIVTRQATPNSSAVDALPVNSRKRASLDDVSDVEGRNIKKLRGDITNAKKDKRKRKKKKKMPVVIGIGSTSKSNAPIIITSRSVHLMPALDLAKSSNQNSLPPSEPLLSTAMNTNVSEANSPPEPDASILVIGKLNVELATKSALIHTHENAMSQVQQNITCQICLDLLYKPYAVAPCGHIACYSCLMSWFSRPTEDGASTHQPPIYLRKKTCPHCRATVRDTPVEVWAVKNIVNSLVGTGLLIGLPPPPVSDDSGSGGETGTRTDTLKEDLWKDIFYAPRSSILSLTSREDAGIRDDEDGGVYRCVECMHEIAGGVCTHCLRIYRAHPDYDYSDDIDDDEDDAFFDAGFDEHLEEADYDHYDLEDDVYLGNVFFDFPYHRPRRVPLRRNRGVANRNEDIEITGSVGEGHEIDDMAGFIDDSEDHELAEEAQQNSDTGEVEEVDLVNLDLDYDSVAAANSSQGPTEVIEVTDEDDEDEIPTRPARRRGVNRVQNTIILLSDDEGEESEEDNAHLVPSDDDEYGEEFDSDGMNHSDGIQFVDADDPNLESSYWDNLDDENGDIYHF</sequence>
<dbReference type="GO" id="GO:0005634">
    <property type="term" value="C:nucleus"/>
    <property type="evidence" value="ECO:0007669"/>
    <property type="project" value="TreeGrafter"/>
</dbReference>
<keyword evidence="5" id="KW-1185">Reference proteome</keyword>
<feature type="compositionally biased region" description="Acidic residues" evidence="2">
    <location>
        <begin position="556"/>
        <end position="567"/>
    </location>
</feature>
<protein>
    <recommendedName>
        <fullName evidence="3">RING-type domain-containing protein</fullName>
    </recommendedName>
</protein>
<evidence type="ECO:0000313" key="4">
    <source>
        <dbReference type="EMBL" id="KAJ4489951.1"/>
    </source>
</evidence>
<feature type="compositionally biased region" description="Acidic residues" evidence="2">
    <location>
        <begin position="502"/>
        <end position="511"/>
    </location>
</feature>
<dbReference type="GO" id="GO:0008270">
    <property type="term" value="F:zinc ion binding"/>
    <property type="evidence" value="ECO:0007669"/>
    <property type="project" value="UniProtKB-KW"/>
</dbReference>
<dbReference type="PROSITE" id="PS50089">
    <property type="entry name" value="ZF_RING_2"/>
    <property type="match status" value="1"/>
</dbReference>
<dbReference type="Gene3D" id="3.30.40.10">
    <property type="entry name" value="Zinc/RING finger domain, C3HC4 (zinc finger)"/>
    <property type="match status" value="1"/>
</dbReference>
<feature type="compositionally biased region" description="Acidic residues" evidence="2">
    <location>
        <begin position="519"/>
        <end position="530"/>
    </location>
</feature>
<dbReference type="InterPro" id="IPR001841">
    <property type="entry name" value="Znf_RING"/>
</dbReference>
<comment type="caution">
    <text evidence="4">The sequence shown here is derived from an EMBL/GenBank/DDBJ whole genome shotgun (WGS) entry which is preliminary data.</text>
</comment>
<keyword evidence="1" id="KW-0862">Zinc</keyword>
<organism evidence="4 5">
    <name type="scientific">Lentinula aciculospora</name>
    <dbReference type="NCBI Taxonomy" id="153920"/>
    <lineage>
        <taxon>Eukaryota</taxon>
        <taxon>Fungi</taxon>
        <taxon>Dikarya</taxon>
        <taxon>Basidiomycota</taxon>
        <taxon>Agaricomycotina</taxon>
        <taxon>Agaricomycetes</taxon>
        <taxon>Agaricomycetidae</taxon>
        <taxon>Agaricales</taxon>
        <taxon>Marasmiineae</taxon>
        <taxon>Omphalotaceae</taxon>
        <taxon>Lentinula</taxon>
    </lineage>
</organism>
<feature type="domain" description="RING-type" evidence="3">
    <location>
        <begin position="164"/>
        <end position="219"/>
    </location>
</feature>
<dbReference type="GO" id="GO:0061630">
    <property type="term" value="F:ubiquitin protein ligase activity"/>
    <property type="evidence" value="ECO:0007669"/>
    <property type="project" value="TreeGrafter"/>
</dbReference>
<feature type="compositionally biased region" description="Polar residues" evidence="2">
    <location>
        <begin position="1"/>
        <end position="15"/>
    </location>
</feature>
<dbReference type="PANTHER" id="PTHR15898:SF13">
    <property type="entry name" value="BIFUNCTIONAL APOPTOSIS REGULATOR"/>
    <property type="match status" value="1"/>
</dbReference>
<dbReference type="PANTHER" id="PTHR15898">
    <property type="entry name" value="BIFUNCTIONAL APOPTOSIS REGULATOR"/>
    <property type="match status" value="1"/>
</dbReference>
<accession>A0A9W9AW22</accession>
<name>A0A9W9AW22_9AGAR</name>
<dbReference type="SUPFAM" id="SSF57850">
    <property type="entry name" value="RING/U-box"/>
    <property type="match status" value="1"/>
</dbReference>
<evidence type="ECO:0000256" key="1">
    <source>
        <dbReference type="PROSITE-ProRule" id="PRU00175"/>
    </source>
</evidence>
<dbReference type="Pfam" id="PF13923">
    <property type="entry name" value="zf-C3HC4_2"/>
    <property type="match status" value="1"/>
</dbReference>
<dbReference type="OrthoDB" id="6105938at2759"/>
<dbReference type="GO" id="GO:0043161">
    <property type="term" value="P:proteasome-mediated ubiquitin-dependent protein catabolic process"/>
    <property type="evidence" value="ECO:0007669"/>
    <property type="project" value="TreeGrafter"/>
</dbReference>
<keyword evidence="1" id="KW-0863">Zinc-finger</keyword>
<feature type="region of interest" description="Disordered" evidence="2">
    <location>
        <begin position="502"/>
        <end position="567"/>
    </location>
</feature>
<dbReference type="Proteomes" id="UP001150266">
    <property type="component" value="Unassembled WGS sequence"/>
</dbReference>
<evidence type="ECO:0000256" key="2">
    <source>
        <dbReference type="SAM" id="MobiDB-lite"/>
    </source>
</evidence>
<dbReference type="EMBL" id="JAOTPV010000001">
    <property type="protein sequence ID" value="KAJ4489951.1"/>
    <property type="molecule type" value="Genomic_DNA"/>
</dbReference>
<reference evidence="4" key="1">
    <citation type="submission" date="2022-08" db="EMBL/GenBank/DDBJ databases">
        <title>A Global Phylogenomic Analysis of the Shiitake Genus Lentinula.</title>
        <authorList>
            <consortium name="DOE Joint Genome Institute"/>
            <person name="Sierra-Patev S."/>
            <person name="Min B."/>
            <person name="Naranjo-Ortiz M."/>
            <person name="Looney B."/>
            <person name="Konkel Z."/>
            <person name="Slot J.C."/>
            <person name="Sakamoto Y."/>
            <person name="Steenwyk J.L."/>
            <person name="Rokas A."/>
            <person name="Carro J."/>
            <person name="Camarero S."/>
            <person name="Ferreira P."/>
            <person name="Molpeceres G."/>
            <person name="Ruiz-Duenas F.J."/>
            <person name="Serrano A."/>
            <person name="Henrissat B."/>
            <person name="Drula E."/>
            <person name="Hughes K.W."/>
            <person name="Mata J.L."/>
            <person name="Ishikawa N.K."/>
            <person name="Vargas-Isla R."/>
            <person name="Ushijima S."/>
            <person name="Smith C.A."/>
            <person name="Ahrendt S."/>
            <person name="Andreopoulos W."/>
            <person name="He G."/>
            <person name="Labutti K."/>
            <person name="Lipzen A."/>
            <person name="Ng V."/>
            <person name="Riley R."/>
            <person name="Sandor L."/>
            <person name="Barry K."/>
            <person name="Martinez A.T."/>
            <person name="Xiao Y."/>
            <person name="Gibbons J.G."/>
            <person name="Terashima K."/>
            <person name="Grigoriev I.V."/>
            <person name="Hibbett D.S."/>
        </authorList>
    </citation>
    <scope>NUCLEOTIDE SEQUENCE</scope>
    <source>
        <strain evidence="4">JLM2183</strain>
    </source>
</reference>
<feature type="compositionally biased region" description="Acidic residues" evidence="2">
    <location>
        <begin position="471"/>
        <end position="480"/>
    </location>
</feature>
<keyword evidence="1" id="KW-0479">Metal-binding</keyword>
<feature type="region of interest" description="Disordered" evidence="2">
    <location>
        <begin position="1"/>
        <end position="36"/>
    </location>
</feature>
<dbReference type="AlphaFoldDB" id="A0A9W9AW22"/>
<proteinExistence type="predicted"/>
<feature type="region of interest" description="Disordered" evidence="2">
    <location>
        <begin position="460"/>
        <end position="484"/>
    </location>
</feature>
<dbReference type="SMART" id="SM00184">
    <property type="entry name" value="RING"/>
    <property type="match status" value="1"/>
</dbReference>
<gene>
    <name evidence="4" type="ORF">J3R30DRAFT_3417748</name>
</gene>
<evidence type="ECO:0000259" key="3">
    <source>
        <dbReference type="PROSITE" id="PS50089"/>
    </source>
</evidence>
<dbReference type="InterPro" id="IPR013083">
    <property type="entry name" value="Znf_RING/FYVE/PHD"/>
</dbReference>